<name>A0A510UI58_ALIFS</name>
<organism evidence="1 2">
    <name type="scientific">Aliivibrio fischeri</name>
    <name type="common">Vibrio fischeri</name>
    <dbReference type="NCBI Taxonomy" id="668"/>
    <lineage>
        <taxon>Bacteria</taxon>
        <taxon>Pseudomonadati</taxon>
        <taxon>Pseudomonadota</taxon>
        <taxon>Gammaproteobacteria</taxon>
        <taxon>Vibrionales</taxon>
        <taxon>Vibrionaceae</taxon>
        <taxon>Aliivibrio</taxon>
    </lineage>
</organism>
<dbReference type="AlphaFoldDB" id="A0A510UI58"/>
<sequence length="103" mass="11972">MIPKIRKDKCYRVTIEEITPEQEVTQTLAFEFQDREDVFNIVNNLKQKSGLEPEVATRVGVALRLLGPVMMANRKHELFADFMPHFKTFMQNLKSKVKAKSCE</sequence>
<dbReference type="Proteomes" id="UP000321787">
    <property type="component" value="Unassembled WGS sequence"/>
</dbReference>
<dbReference type="RefSeq" id="WP_146864525.1">
    <property type="nucleotide sequence ID" value="NZ_BJTZ01000013.1"/>
</dbReference>
<comment type="caution">
    <text evidence="1">The sequence shown here is derived from an EMBL/GenBank/DDBJ whole genome shotgun (WGS) entry which is preliminary data.</text>
</comment>
<dbReference type="Gene3D" id="3.10.20.850">
    <property type="entry name" value="Protein of unknown function DUF3861"/>
    <property type="match status" value="1"/>
</dbReference>
<dbReference type="EMBL" id="BJTZ01000013">
    <property type="protein sequence ID" value="GEK14229.1"/>
    <property type="molecule type" value="Genomic_DNA"/>
</dbReference>
<dbReference type="InterPro" id="IPR024476">
    <property type="entry name" value="DUF3861"/>
</dbReference>
<proteinExistence type="predicted"/>
<evidence type="ECO:0008006" key="3">
    <source>
        <dbReference type="Google" id="ProtNLM"/>
    </source>
</evidence>
<protein>
    <recommendedName>
        <fullName evidence="3">DUF3861 family protein</fullName>
    </recommendedName>
</protein>
<evidence type="ECO:0000313" key="2">
    <source>
        <dbReference type="Proteomes" id="UP000321787"/>
    </source>
</evidence>
<accession>A0A510UI58</accession>
<gene>
    <name evidence="1" type="ORF">AFI02nite_22650</name>
</gene>
<evidence type="ECO:0000313" key="1">
    <source>
        <dbReference type="EMBL" id="GEK14229.1"/>
    </source>
</evidence>
<dbReference type="InterPro" id="IPR038194">
    <property type="entry name" value="DUF3861_sf"/>
</dbReference>
<dbReference type="Pfam" id="PF12977">
    <property type="entry name" value="DUF3861"/>
    <property type="match status" value="1"/>
</dbReference>
<reference evidence="1 2" key="1">
    <citation type="submission" date="2019-07" db="EMBL/GenBank/DDBJ databases">
        <title>Whole genome shotgun sequence of Aliivibrio fischeri NBRC 101058.</title>
        <authorList>
            <person name="Hosoyama A."/>
            <person name="Uohara A."/>
            <person name="Ohji S."/>
            <person name="Ichikawa N."/>
        </authorList>
    </citation>
    <scope>NUCLEOTIDE SEQUENCE [LARGE SCALE GENOMIC DNA]</scope>
    <source>
        <strain evidence="1 2">NBRC 101058</strain>
    </source>
</reference>